<comment type="caution">
    <text evidence="1">The sequence shown here is derived from an EMBL/GenBank/DDBJ whole genome shotgun (WGS) entry which is preliminary data.</text>
</comment>
<dbReference type="Proteomes" id="UP001239111">
    <property type="component" value="Chromosome 3"/>
</dbReference>
<sequence length="552" mass="63534">MISSRGMTCIEDGTDLLIEQLKNDPEILLVNLVINPTHEFPSTYRSIVSRIFVNFFPTITYVRNLETLANLDQTGICERQYCELKQYTNIGIINQQNRSQLMKELSKMLQTFELLNPSQRQKYLIILMNGDDSIIEPFLSFAWTKKFLDLTVLDWVQREEILSNRKVMYVTEKPSYDISICTFNPFYGTYNRNILSSKTSLFPDKLKDLNGYEVHAKLRESFETKFYDVLGSFTGLFRMDPLIDVFLTNTVAESMNFSSILNFTLGTGALGKIFNETLLLPRANEKWGSFDICFSLEPLQEIEEDCYNTEPCFEINKIVVDKYPLISIDLNVIVEQHIPLKKEFSQKLFAILGIFFAIVLTFHVVSRLFGFDVRKYPLLYKILRGRSDSKFELKKIGSKNLIVSNNRVFNSTMLKSIVDDIESNNMVSSEVKSRGIDKREQRCQDVPSENYSVQEKLQVLLRHSTRQTQNHGTENFGRGESVSSYVQHSFLKNFLSDGRRSSRRSLNSRKNESVDFGPVIHCSADKLTSPTGQVVEDTLGEVIEHSSRQKIS</sequence>
<name>A0ACC2NIE4_9HYME</name>
<proteinExistence type="predicted"/>
<evidence type="ECO:0000313" key="2">
    <source>
        <dbReference type="Proteomes" id="UP001239111"/>
    </source>
</evidence>
<protein>
    <submittedName>
        <fullName evidence="1">Uncharacterized protein</fullName>
    </submittedName>
</protein>
<accession>A0ACC2NIE4</accession>
<dbReference type="EMBL" id="CM056743">
    <property type="protein sequence ID" value="KAJ8670099.1"/>
    <property type="molecule type" value="Genomic_DNA"/>
</dbReference>
<keyword evidence="2" id="KW-1185">Reference proteome</keyword>
<organism evidence="1 2">
    <name type="scientific">Eretmocerus hayati</name>
    <dbReference type="NCBI Taxonomy" id="131215"/>
    <lineage>
        <taxon>Eukaryota</taxon>
        <taxon>Metazoa</taxon>
        <taxon>Ecdysozoa</taxon>
        <taxon>Arthropoda</taxon>
        <taxon>Hexapoda</taxon>
        <taxon>Insecta</taxon>
        <taxon>Pterygota</taxon>
        <taxon>Neoptera</taxon>
        <taxon>Endopterygota</taxon>
        <taxon>Hymenoptera</taxon>
        <taxon>Apocrita</taxon>
        <taxon>Proctotrupomorpha</taxon>
        <taxon>Chalcidoidea</taxon>
        <taxon>Aphelinidae</taxon>
        <taxon>Aphelininae</taxon>
        <taxon>Eretmocerus</taxon>
    </lineage>
</organism>
<reference evidence="1" key="1">
    <citation type="submission" date="2023-04" db="EMBL/GenBank/DDBJ databases">
        <title>A chromosome-level genome assembly of the parasitoid wasp Eretmocerus hayati.</title>
        <authorList>
            <person name="Zhong Y."/>
            <person name="Liu S."/>
            <person name="Liu Y."/>
        </authorList>
    </citation>
    <scope>NUCLEOTIDE SEQUENCE</scope>
    <source>
        <strain evidence="1">ZJU_SS_LIU_2023</strain>
    </source>
</reference>
<gene>
    <name evidence="1" type="ORF">QAD02_001358</name>
</gene>
<evidence type="ECO:0000313" key="1">
    <source>
        <dbReference type="EMBL" id="KAJ8670099.1"/>
    </source>
</evidence>